<name>A0ABC8RMU6_9AQUA</name>
<protein>
    <submittedName>
        <fullName evidence="1">Uncharacterized protein</fullName>
    </submittedName>
</protein>
<gene>
    <name evidence="1" type="ORF">ILEXP_LOCUS14146</name>
</gene>
<sequence length="136" mass="15038">MNICVLNEELINSVLNGSSGLNSAASAMPRYNLAEASDLFAQTSRDFTNPSPPSEQKGRFSQDYNQVISSYTIERWNEIVIATPLIWTKSTIFEAKADARASRLVHSKLVPTLCVVFNFQVLPGLYGSSMHSATYE</sequence>
<proteinExistence type="predicted"/>
<dbReference type="Proteomes" id="UP001642360">
    <property type="component" value="Unassembled WGS sequence"/>
</dbReference>
<evidence type="ECO:0000313" key="1">
    <source>
        <dbReference type="EMBL" id="CAK9146313.1"/>
    </source>
</evidence>
<keyword evidence="2" id="KW-1185">Reference proteome</keyword>
<accession>A0ABC8RMU6</accession>
<reference evidence="1 2" key="1">
    <citation type="submission" date="2024-02" db="EMBL/GenBank/DDBJ databases">
        <authorList>
            <person name="Vignale AGUSTIN F."/>
            <person name="Sosa J E."/>
            <person name="Modenutti C."/>
        </authorList>
    </citation>
    <scope>NUCLEOTIDE SEQUENCE [LARGE SCALE GENOMIC DNA]</scope>
</reference>
<dbReference type="EMBL" id="CAUOFW020001558">
    <property type="protein sequence ID" value="CAK9146313.1"/>
    <property type="molecule type" value="Genomic_DNA"/>
</dbReference>
<comment type="caution">
    <text evidence="1">The sequence shown here is derived from an EMBL/GenBank/DDBJ whole genome shotgun (WGS) entry which is preliminary data.</text>
</comment>
<dbReference type="AlphaFoldDB" id="A0ABC8RMU6"/>
<evidence type="ECO:0000313" key="2">
    <source>
        <dbReference type="Proteomes" id="UP001642360"/>
    </source>
</evidence>
<organism evidence="1 2">
    <name type="scientific">Ilex paraguariensis</name>
    <name type="common">yerba mate</name>
    <dbReference type="NCBI Taxonomy" id="185542"/>
    <lineage>
        <taxon>Eukaryota</taxon>
        <taxon>Viridiplantae</taxon>
        <taxon>Streptophyta</taxon>
        <taxon>Embryophyta</taxon>
        <taxon>Tracheophyta</taxon>
        <taxon>Spermatophyta</taxon>
        <taxon>Magnoliopsida</taxon>
        <taxon>eudicotyledons</taxon>
        <taxon>Gunneridae</taxon>
        <taxon>Pentapetalae</taxon>
        <taxon>asterids</taxon>
        <taxon>campanulids</taxon>
        <taxon>Aquifoliales</taxon>
        <taxon>Aquifoliaceae</taxon>
        <taxon>Ilex</taxon>
    </lineage>
</organism>